<proteinExistence type="predicted"/>
<evidence type="ECO:0000313" key="1">
    <source>
        <dbReference type="EMBL" id="CAH2230411.1"/>
    </source>
</evidence>
<evidence type="ECO:0000313" key="2">
    <source>
        <dbReference type="Proteomes" id="UP000838756"/>
    </source>
</evidence>
<sequence>MEAGRAFQILAVRIRDEDAKRFVRVREIKDRYWGKWKLEGPAPDLSGTDQKRRCEALRTPPRYIYHVGMQILTVTRGSMVENNIVRRPGCLRILHNVLKGVWSPLIRTGLA</sequence>
<dbReference type="EMBL" id="CAKXAJ010024807">
    <property type="protein sequence ID" value="CAH2230411.1"/>
    <property type="molecule type" value="Genomic_DNA"/>
</dbReference>
<name>A0A8S4R514_9NEOP</name>
<gene>
    <name evidence="1" type="primary">jg1914</name>
    <name evidence="1" type="ORF">PAEG_LOCUS9626</name>
</gene>
<dbReference type="Proteomes" id="UP000838756">
    <property type="component" value="Unassembled WGS sequence"/>
</dbReference>
<protein>
    <submittedName>
        <fullName evidence="1">Jg1914 protein</fullName>
    </submittedName>
</protein>
<keyword evidence="2" id="KW-1185">Reference proteome</keyword>
<comment type="caution">
    <text evidence="1">The sequence shown here is derived from an EMBL/GenBank/DDBJ whole genome shotgun (WGS) entry which is preliminary data.</text>
</comment>
<organism evidence="1 2">
    <name type="scientific">Pararge aegeria aegeria</name>
    <dbReference type="NCBI Taxonomy" id="348720"/>
    <lineage>
        <taxon>Eukaryota</taxon>
        <taxon>Metazoa</taxon>
        <taxon>Ecdysozoa</taxon>
        <taxon>Arthropoda</taxon>
        <taxon>Hexapoda</taxon>
        <taxon>Insecta</taxon>
        <taxon>Pterygota</taxon>
        <taxon>Neoptera</taxon>
        <taxon>Endopterygota</taxon>
        <taxon>Lepidoptera</taxon>
        <taxon>Glossata</taxon>
        <taxon>Ditrysia</taxon>
        <taxon>Papilionoidea</taxon>
        <taxon>Nymphalidae</taxon>
        <taxon>Satyrinae</taxon>
        <taxon>Satyrini</taxon>
        <taxon>Parargina</taxon>
        <taxon>Pararge</taxon>
    </lineage>
</organism>
<accession>A0A8S4R514</accession>
<reference evidence="1" key="1">
    <citation type="submission" date="2022-03" db="EMBL/GenBank/DDBJ databases">
        <authorList>
            <person name="Lindestad O."/>
        </authorList>
    </citation>
    <scope>NUCLEOTIDE SEQUENCE</scope>
</reference>
<dbReference type="AlphaFoldDB" id="A0A8S4R514"/>